<sequence>MPKLTIELPTALSRSLNALTDNDKIKAQEFILESIAEKIAQLMGKEKIHSIADERFEKFLKDKRSISWEEASDYLKRRAAGETPPPPTPKNFTP</sequence>
<gene>
    <name evidence="1" type="ORF">GEV01_05530</name>
</gene>
<organism evidence="1 2">
    <name type="scientific">Rugamonas rivuli</name>
    <dbReference type="NCBI Taxonomy" id="2743358"/>
    <lineage>
        <taxon>Bacteria</taxon>
        <taxon>Pseudomonadati</taxon>
        <taxon>Pseudomonadota</taxon>
        <taxon>Betaproteobacteria</taxon>
        <taxon>Burkholderiales</taxon>
        <taxon>Oxalobacteraceae</taxon>
        <taxon>Telluria group</taxon>
        <taxon>Rugamonas</taxon>
    </lineage>
</organism>
<evidence type="ECO:0008006" key="3">
    <source>
        <dbReference type="Google" id="ProtNLM"/>
    </source>
</evidence>
<dbReference type="Proteomes" id="UP000444318">
    <property type="component" value="Unassembled WGS sequence"/>
</dbReference>
<accession>A0A843S9U5</accession>
<protein>
    <recommendedName>
        <fullName evidence="3">CopG family transcriptional regulator</fullName>
    </recommendedName>
</protein>
<keyword evidence="2" id="KW-1185">Reference proteome</keyword>
<evidence type="ECO:0000313" key="2">
    <source>
        <dbReference type="Proteomes" id="UP000444318"/>
    </source>
</evidence>
<dbReference type="AlphaFoldDB" id="A0A843S9U5"/>
<name>A0A843S9U5_9BURK</name>
<dbReference type="EMBL" id="WHUF01000002">
    <property type="protein sequence ID" value="MQA18973.1"/>
    <property type="molecule type" value="Genomic_DNA"/>
</dbReference>
<dbReference type="RefSeq" id="WP_152802462.1">
    <property type="nucleotide sequence ID" value="NZ_WHUF01000002.1"/>
</dbReference>
<proteinExistence type="predicted"/>
<comment type="caution">
    <text evidence="1">The sequence shown here is derived from an EMBL/GenBank/DDBJ whole genome shotgun (WGS) entry which is preliminary data.</text>
</comment>
<reference evidence="1 2" key="1">
    <citation type="submission" date="2019-10" db="EMBL/GenBank/DDBJ databases">
        <title>Two novel species isolated from a subtropical stream in China.</title>
        <authorList>
            <person name="Lu H."/>
        </authorList>
    </citation>
    <scope>NUCLEOTIDE SEQUENCE [LARGE SCALE GENOMIC DNA]</scope>
    <source>
        <strain evidence="1 2">FT103W</strain>
    </source>
</reference>
<evidence type="ECO:0000313" key="1">
    <source>
        <dbReference type="EMBL" id="MQA18973.1"/>
    </source>
</evidence>